<dbReference type="PANTHER" id="PTHR13355">
    <property type="entry name" value="GLUCOSAMINE 6-PHOSPHATE N-ACETYLTRANSFERASE"/>
    <property type="match status" value="1"/>
</dbReference>
<dbReference type="InterPro" id="IPR039143">
    <property type="entry name" value="GNPNAT1-like"/>
</dbReference>
<reference evidence="2 3" key="1">
    <citation type="submission" date="2019-03" db="EMBL/GenBank/DDBJ databases">
        <authorList>
            <person name="Kim M.K.M."/>
        </authorList>
    </citation>
    <scope>NUCLEOTIDE SEQUENCE [LARGE SCALE GENOMIC DNA]</scope>
    <source>
        <strain evidence="2 3">18JY21-1</strain>
    </source>
</reference>
<protein>
    <submittedName>
        <fullName evidence="2">GNAT family N-acetyltransferase</fullName>
    </submittedName>
</protein>
<dbReference type="CDD" id="cd04301">
    <property type="entry name" value="NAT_SF"/>
    <property type="match status" value="1"/>
</dbReference>
<dbReference type="GO" id="GO:0008080">
    <property type="term" value="F:N-acetyltransferase activity"/>
    <property type="evidence" value="ECO:0007669"/>
    <property type="project" value="TreeGrafter"/>
</dbReference>
<dbReference type="RefSeq" id="WP_132416929.1">
    <property type="nucleotide sequence ID" value="NZ_SKFG01000003.1"/>
</dbReference>
<sequence length="130" mass="14923">MPIRYTDEAANVEQLYELYEDLGWNEYLKLSPEVLHRAIMQSGITMNAYNGDQLVGTGRVITDGYINAYLCGVGVQPDYQRQGIGSELINRLVQKCKETNLHVQLFCSEDNMPFYHKFDFKEFAIGMKLS</sequence>
<organism evidence="2 3">
    <name type="scientific">Paenibacillus albiflavus</name>
    <dbReference type="NCBI Taxonomy" id="2545760"/>
    <lineage>
        <taxon>Bacteria</taxon>
        <taxon>Bacillati</taxon>
        <taxon>Bacillota</taxon>
        <taxon>Bacilli</taxon>
        <taxon>Bacillales</taxon>
        <taxon>Paenibacillaceae</taxon>
        <taxon>Paenibacillus</taxon>
    </lineage>
</organism>
<dbReference type="PROSITE" id="PS51186">
    <property type="entry name" value="GNAT"/>
    <property type="match status" value="1"/>
</dbReference>
<gene>
    <name evidence="2" type="ORF">E0485_05225</name>
</gene>
<dbReference type="Pfam" id="PF00583">
    <property type="entry name" value="Acetyltransf_1"/>
    <property type="match status" value="1"/>
</dbReference>
<dbReference type="EMBL" id="SKFG01000003">
    <property type="protein sequence ID" value="TCZ79272.1"/>
    <property type="molecule type" value="Genomic_DNA"/>
</dbReference>
<name>A0A4V2WPG4_9BACL</name>
<dbReference type="Proteomes" id="UP000295418">
    <property type="component" value="Unassembled WGS sequence"/>
</dbReference>
<evidence type="ECO:0000313" key="3">
    <source>
        <dbReference type="Proteomes" id="UP000295418"/>
    </source>
</evidence>
<comment type="caution">
    <text evidence="2">The sequence shown here is derived from an EMBL/GenBank/DDBJ whole genome shotgun (WGS) entry which is preliminary data.</text>
</comment>
<accession>A0A4V2WPG4</accession>
<dbReference type="InterPro" id="IPR016181">
    <property type="entry name" value="Acyl_CoA_acyltransferase"/>
</dbReference>
<dbReference type="PANTHER" id="PTHR13355:SF23">
    <property type="entry name" value="FAMILY N-ACETYLTRANSFERASE, PUTATIVE (AFU_ORTHOLOGUE AFUA_3G00870)-RELATED"/>
    <property type="match status" value="1"/>
</dbReference>
<keyword evidence="2" id="KW-0808">Transferase</keyword>
<evidence type="ECO:0000259" key="1">
    <source>
        <dbReference type="PROSITE" id="PS51186"/>
    </source>
</evidence>
<dbReference type="OrthoDB" id="9775804at2"/>
<proteinExistence type="predicted"/>
<dbReference type="SUPFAM" id="SSF55729">
    <property type="entry name" value="Acyl-CoA N-acyltransferases (Nat)"/>
    <property type="match status" value="1"/>
</dbReference>
<keyword evidence="3" id="KW-1185">Reference proteome</keyword>
<feature type="domain" description="N-acetyltransferase" evidence="1">
    <location>
        <begin position="1"/>
        <end position="130"/>
    </location>
</feature>
<dbReference type="AlphaFoldDB" id="A0A4V2WPG4"/>
<evidence type="ECO:0000313" key="2">
    <source>
        <dbReference type="EMBL" id="TCZ79272.1"/>
    </source>
</evidence>
<dbReference type="InterPro" id="IPR000182">
    <property type="entry name" value="GNAT_dom"/>
</dbReference>
<dbReference type="Gene3D" id="3.40.630.30">
    <property type="match status" value="1"/>
</dbReference>